<proteinExistence type="predicted"/>
<gene>
    <name evidence="1" type="ORF">Tco_1070819</name>
</gene>
<reference evidence="1" key="1">
    <citation type="journal article" date="2022" name="Int. J. Mol. Sci.">
        <title>Draft Genome of Tanacetum Coccineum: Genomic Comparison of Closely Related Tanacetum-Family Plants.</title>
        <authorList>
            <person name="Yamashiro T."/>
            <person name="Shiraishi A."/>
            <person name="Nakayama K."/>
            <person name="Satake H."/>
        </authorList>
    </citation>
    <scope>NUCLEOTIDE SEQUENCE</scope>
</reference>
<sequence>MPAQLPTPAHQFGYRIMGPAQQVQSGLTGSTITSGQATILPHAFTVGMLHDPASGAWNMDTGASSYLNNSVNSLRENFNTCMYSSISVGDGHSIHVTNTGHSILPTPLKSLHLNNVLITPHIVKILISDRQFFRDNNCTIEFDAFDFSVKDFMTRRVLLRCDSTGIFTQSQLHLLSLMLSLLVNICGINVLDTQGVTFYVVLFLLTLFCVIKRSLPFFCHACQLGKHLRLSFVSSSTVISFCFDIIHSDV</sequence>
<keyword evidence="2" id="KW-1185">Reference proteome</keyword>
<protein>
    <submittedName>
        <fullName evidence="1">Uncharacterized protein</fullName>
    </submittedName>
</protein>
<comment type="caution">
    <text evidence="1">The sequence shown here is derived from an EMBL/GenBank/DDBJ whole genome shotgun (WGS) entry which is preliminary data.</text>
</comment>
<evidence type="ECO:0000313" key="2">
    <source>
        <dbReference type="Proteomes" id="UP001151760"/>
    </source>
</evidence>
<reference evidence="1" key="2">
    <citation type="submission" date="2022-01" db="EMBL/GenBank/DDBJ databases">
        <authorList>
            <person name="Yamashiro T."/>
            <person name="Shiraishi A."/>
            <person name="Satake H."/>
            <person name="Nakayama K."/>
        </authorList>
    </citation>
    <scope>NUCLEOTIDE SEQUENCE</scope>
</reference>
<dbReference type="Proteomes" id="UP001151760">
    <property type="component" value="Unassembled WGS sequence"/>
</dbReference>
<accession>A0ABQ5HMJ6</accession>
<dbReference type="EMBL" id="BQNB010019792">
    <property type="protein sequence ID" value="GJT89102.1"/>
    <property type="molecule type" value="Genomic_DNA"/>
</dbReference>
<name>A0ABQ5HMJ6_9ASTR</name>
<evidence type="ECO:0000313" key="1">
    <source>
        <dbReference type="EMBL" id="GJT89102.1"/>
    </source>
</evidence>
<organism evidence="1 2">
    <name type="scientific">Tanacetum coccineum</name>
    <dbReference type="NCBI Taxonomy" id="301880"/>
    <lineage>
        <taxon>Eukaryota</taxon>
        <taxon>Viridiplantae</taxon>
        <taxon>Streptophyta</taxon>
        <taxon>Embryophyta</taxon>
        <taxon>Tracheophyta</taxon>
        <taxon>Spermatophyta</taxon>
        <taxon>Magnoliopsida</taxon>
        <taxon>eudicotyledons</taxon>
        <taxon>Gunneridae</taxon>
        <taxon>Pentapetalae</taxon>
        <taxon>asterids</taxon>
        <taxon>campanulids</taxon>
        <taxon>Asterales</taxon>
        <taxon>Asteraceae</taxon>
        <taxon>Asteroideae</taxon>
        <taxon>Anthemideae</taxon>
        <taxon>Anthemidinae</taxon>
        <taxon>Tanacetum</taxon>
    </lineage>
</organism>